<sequence>MIANDPGTSSLPTSLSATVFSSVLLVVAYSVADVLVRTNRRRRLMGEAARHDGQRGYVRTLVSVLEPSVVAWTVVPIALLATLQSMVSQGLFTGGNSVDRLPAVTFAGIALLLVRNRLAALASAWAARTDARSAGEKDADASDEDSLRRLDGAGAARFLRSNLRALHAGATVVILVAISILSALAIEIPSNDAIESLAARYFLLEAAIVLLVVVTAYFLSLGHGAGPAIVAVACLVIGIAEYFVILFRNSAITFSDLHALGTAAEVSSGYTFTLTDDVAVAATYAMVAYVLAGYLVPWAPARRDVPWWRRRCATNLATGAVACAATLALVLVPNYRTAFGVNINYWDSVASYKQYGFLPSFVMGVREAQIRRPADYRESRAKRLEKSYAAKFDAQNNTDARKAAEQQFAQAKPTVIAVMNESFSDMSVFEDIKAAGYDGPQYLKYGLTDSLQQGALDVSVRGGGTCNSEFEFLTGISMGFVPANVFPYQTYSLGRVDNLARQFKALGYKTVALHPNLGTNWNRNMAYRELGFDRFLDIDSFPRDAPTLHAGVRDSVTYDKVLDLVEKGDGPQFILDVTMQNHGGYNLRNTPADILTGYNVEGAGNNDDLNEYLSVIGASDEDLRAFVERLRNIGKPVVLVFFGDHQPGISPAYNDASYPGEEEPGHSARTYQTRYVIWANYDVAGRDQFAADATVSASNLGATLMNAIGAPLSRYQKAELFSTTVVPQVSSLGYQAPDGTWHAMSDAQGPQEKDLADLRTMFYYEFGSRV</sequence>
<feature type="transmembrane region" description="Helical" evidence="7">
    <location>
        <begin position="165"/>
        <end position="186"/>
    </location>
</feature>
<evidence type="ECO:0000313" key="9">
    <source>
        <dbReference type="EMBL" id="SDR66721.1"/>
    </source>
</evidence>
<comment type="pathway">
    <text evidence="2">Cell wall biogenesis; lipoteichoic acid biosynthesis.</text>
</comment>
<reference evidence="10" key="1">
    <citation type="submission" date="2016-10" db="EMBL/GenBank/DDBJ databases">
        <authorList>
            <person name="Varghese N."/>
            <person name="Submissions S."/>
        </authorList>
    </citation>
    <scope>NUCLEOTIDE SEQUENCE [LARGE SCALE GENOMIC DNA]</scope>
    <source>
        <strain evidence="10">DSM 22620</strain>
    </source>
</reference>
<evidence type="ECO:0000259" key="8">
    <source>
        <dbReference type="Pfam" id="PF00884"/>
    </source>
</evidence>
<gene>
    <name evidence="9" type="ORF">SAMN04489857_0449</name>
</gene>
<dbReference type="GO" id="GO:0016740">
    <property type="term" value="F:transferase activity"/>
    <property type="evidence" value="ECO:0007669"/>
    <property type="project" value="UniProtKB-KW"/>
</dbReference>
<keyword evidence="5 7" id="KW-1133">Transmembrane helix</keyword>
<feature type="transmembrane region" description="Helical" evidence="7">
    <location>
        <begin position="198"/>
        <end position="219"/>
    </location>
</feature>
<feature type="transmembrane region" description="Helical" evidence="7">
    <location>
        <begin position="278"/>
        <end position="300"/>
    </location>
</feature>
<dbReference type="CDD" id="cd16015">
    <property type="entry name" value="LTA_synthase"/>
    <property type="match status" value="1"/>
</dbReference>
<evidence type="ECO:0000313" key="10">
    <source>
        <dbReference type="Proteomes" id="UP000199480"/>
    </source>
</evidence>
<dbReference type="InterPro" id="IPR017850">
    <property type="entry name" value="Alkaline_phosphatase_core_sf"/>
</dbReference>
<comment type="subcellular location">
    <subcellularLocation>
        <location evidence="1">Cell membrane</location>
        <topology evidence="1">Multi-pass membrane protein</topology>
    </subcellularLocation>
</comment>
<evidence type="ECO:0000256" key="7">
    <source>
        <dbReference type="SAM" id="Phobius"/>
    </source>
</evidence>
<dbReference type="OrthoDB" id="5363296at2"/>
<organism evidence="9 10">
    <name type="scientific">Parafannyhessea umbonata</name>
    <dbReference type="NCBI Taxonomy" id="604330"/>
    <lineage>
        <taxon>Bacteria</taxon>
        <taxon>Bacillati</taxon>
        <taxon>Actinomycetota</taxon>
        <taxon>Coriobacteriia</taxon>
        <taxon>Coriobacteriales</taxon>
        <taxon>Atopobiaceae</taxon>
        <taxon>Parafannyhessea</taxon>
    </lineage>
</organism>
<feature type="transmembrane region" description="Helical" evidence="7">
    <location>
        <begin position="57"/>
        <end position="83"/>
    </location>
</feature>
<feature type="transmembrane region" description="Helical" evidence="7">
    <location>
        <begin position="103"/>
        <end position="127"/>
    </location>
</feature>
<dbReference type="EMBL" id="LT629759">
    <property type="protein sequence ID" value="SDR66721.1"/>
    <property type="molecule type" value="Genomic_DNA"/>
</dbReference>
<keyword evidence="6 7" id="KW-0472">Membrane</keyword>
<evidence type="ECO:0000256" key="1">
    <source>
        <dbReference type="ARBA" id="ARBA00004651"/>
    </source>
</evidence>
<feature type="transmembrane region" description="Helical" evidence="7">
    <location>
        <begin position="15"/>
        <end position="36"/>
    </location>
</feature>
<evidence type="ECO:0000256" key="5">
    <source>
        <dbReference type="ARBA" id="ARBA00022989"/>
    </source>
</evidence>
<proteinExistence type="predicted"/>
<evidence type="ECO:0000256" key="6">
    <source>
        <dbReference type="ARBA" id="ARBA00023136"/>
    </source>
</evidence>
<dbReference type="Pfam" id="PF00884">
    <property type="entry name" value="Sulfatase"/>
    <property type="match status" value="1"/>
</dbReference>
<dbReference type="PANTHER" id="PTHR47371">
    <property type="entry name" value="LIPOTEICHOIC ACID SYNTHASE"/>
    <property type="match status" value="1"/>
</dbReference>
<name>A0A1H1KWJ0_9ACTN</name>
<dbReference type="Gene3D" id="3.40.720.10">
    <property type="entry name" value="Alkaline Phosphatase, subunit A"/>
    <property type="match status" value="1"/>
</dbReference>
<dbReference type="InterPro" id="IPR050448">
    <property type="entry name" value="OpgB/LTA_synthase_biosynth"/>
</dbReference>
<keyword evidence="4 7" id="KW-0812">Transmembrane</keyword>
<protein>
    <submittedName>
        <fullName evidence="9">Phosphoglycerol transferase MdoB</fullName>
    </submittedName>
</protein>
<dbReference type="AlphaFoldDB" id="A0A1H1KWJ0"/>
<keyword evidence="3" id="KW-1003">Cell membrane</keyword>
<feature type="domain" description="Sulfatase N-terminal" evidence="8">
    <location>
        <begin position="413"/>
        <end position="709"/>
    </location>
</feature>
<evidence type="ECO:0000256" key="2">
    <source>
        <dbReference type="ARBA" id="ARBA00004936"/>
    </source>
</evidence>
<dbReference type="GeneID" id="78499825"/>
<keyword evidence="9" id="KW-0808">Transferase</keyword>
<feature type="transmembrane region" description="Helical" evidence="7">
    <location>
        <begin position="226"/>
        <end position="247"/>
    </location>
</feature>
<dbReference type="Proteomes" id="UP000199480">
    <property type="component" value="Chromosome I"/>
</dbReference>
<dbReference type="InterPro" id="IPR000917">
    <property type="entry name" value="Sulfatase_N"/>
</dbReference>
<evidence type="ECO:0000256" key="4">
    <source>
        <dbReference type="ARBA" id="ARBA00022692"/>
    </source>
</evidence>
<dbReference type="PANTHER" id="PTHR47371:SF3">
    <property type="entry name" value="PHOSPHOGLYCEROL TRANSFERASE I"/>
    <property type="match status" value="1"/>
</dbReference>
<accession>A0A1H1KWJ0</accession>
<feature type="transmembrane region" description="Helical" evidence="7">
    <location>
        <begin position="312"/>
        <end position="332"/>
    </location>
</feature>
<dbReference type="SUPFAM" id="SSF53649">
    <property type="entry name" value="Alkaline phosphatase-like"/>
    <property type="match status" value="1"/>
</dbReference>
<dbReference type="GO" id="GO:0005886">
    <property type="term" value="C:plasma membrane"/>
    <property type="evidence" value="ECO:0007669"/>
    <property type="project" value="UniProtKB-SubCell"/>
</dbReference>
<dbReference type="RefSeq" id="WP_090861426.1">
    <property type="nucleotide sequence ID" value="NZ_LT629759.1"/>
</dbReference>
<evidence type="ECO:0000256" key="3">
    <source>
        <dbReference type="ARBA" id="ARBA00022475"/>
    </source>
</evidence>